<sequence length="240" mass="27139">MLLPQEVPDSAPRLRKWRLSLAHKQLGPHDWRKLARHWKFTDDQVRAIEHQYTGPASYKEHGHRVLLIWQHSLDPECNFLSELADSLAAVGNHSLAESVRRKMEATAPDSGDSNFPRCAPCVLTRSRSRRAASQCDVCRWFADGREGLPVDEDTVVEAAAAAGPSAADTRHGQSSTARTRSAAARKGRSVDDGSEVSYDDTTPLLLQQQQQQPGGHRRRHQRRRHQRAPEQQEQEPRRQQ</sequence>
<evidence type="ECO:0000313" key="3">
    <source>
        <dbReference type="EMBL" id="KAK3925030.1"/>
    </source>
</evidence>
<dbReference type="CDD" id="cd01670">
    <property type="entry name" value="Death"/>
    <property type="match status" value="1"/>
</dbReference>
<dbReference type="GO" id="GO:0007165">
    <property type="term" value="P:signal transduction"/>
    <property type="evidence" value="ECO:0007669"/>
    <property type="project" value="InterPro"/>
</dbReference>
<evidence type="ECO:0000256" key="1">
    <source>
        <dbReference type="SAM" id="MobiDB-lite"/>
    </source>
</evidence>
<dbReference type="Proteomes" id="UP001219518">
    <property type="component" value="Unassembled WGS sequence"/>
</dbReference>
<name>A0AAE1HPB6_9NEOP</name>
<dbReference type="PROSITE" id="PS50017">
    <property type="entry name" value="DEATH_DOMAIN"/>
    <property type="match status" value="1"/>
</dbReference>
<feature type="compositionally biased region" description="Low complexity" evidence="1">
    <location>
        <begin position="174"/>
        <end position="184"/>
    </location>
</feature>
<protein>
    <submittedName>
        <fullName evidence="3">Ankyrin repeat and death domain-containing protein 1B</fullName>
    </submittedName>
</protein>
<dbReference type="Pfam" id="PF00531">
    <property type="entry name" value="Death"/>
    <property type="match status" value="1"/>
</dbReference>
<feature type="region of interest" description="Disordered" evidence="1">
    <location>
        <begin position="161"/>
        <end position="240"/>
    </location>
</feature>
<reference evidence="3" key="2">
    <citation type="journal article" date="2023" name="BMC Genomics">
        <title>Pest status, molecular evolution, and epigenetic factors derived from the genome assembly of Frankliniella fusca, a thysanopteran phytovirus vector.</title>
        <authorList>
            <person name="Catto M.A."/>
            <person name="Labadie P.E."/>
            <person name="Jacobson A.L."/>
            <person name="Kennedy G.G."/>
            <person name="Srinivasan R."/>
            <person name="Hunt B.G."/>
        </authorList>
    </citation>
    <scope>NUCLEOTIDE SEQUENCE</scope>
    <source>
        <strain evidence="3">PL_HMW_Pooled</strain>
    </source>
</reference>
<gene>
    <name evidence="3" type="ORF">KUF71_013303</name>
</gene>
<feature type="compositionally biased region" description="Basic and acidic residues" evidence="1">
    <location>
        <begin position="227"/>
        <end position="240"/>
    </location>
</feature>
<dbReference type="InterPro" id="IPR011029">
    <property type="entry name" value="DEATH-like_dom_sf"/>
</dbReference>
<feature type="domain" description="Death" evidence="2">
    <location>
        <begin position="30"/>
        <end position="103"/>
    </location>
</feature>
<dbReference type="Gene3D" id="1.10.533.10">
    <property type="entry name" value="Death Domain, Fas"/>
    <property type="match status" value="1"/>
</dbReference>
<keyword evidence="4" id="KW-1185">Reference proteome</keyword>
<comment type="caution">
    <text evidence="3">The sequence shown here is derived from an EMBL/GenBank/DDBJ whole genome shotgun (WGS) entry which is preliminary data.</text>
</comment>
<reference evidence="3" key="1">
    <citation type="submission" date="2021-07" db="EMBL/GenBank/DDBJ databases">
        <authorList>
            <person name="Catto M.A."/>
            <person name="Jacobson A."/>
            <person name="Kennedy G."/>
            <person name="Labadie P."/>
            <person name="Hunt B.G."/>
            <person name="Srinivasan R."/>
        </authorList>
    </citation>
    <scope>NUCLEOTIDE SEQUENCE</scope>
    <source>
        <strain evidence="3">PL_HMW_Pooled</strain>
        <tissue evidence="3">Head</tissue>
    </source>
</reference>
<dbReference type="AlphaFoldDB" id="A0AAE1HPB6"/>
<dbReference type="EMBL" id="JAHWGI010001209">
    <property type="protein sequence ID" value="KAK3925030.1"/>
    <property type="molecule type" value="Genomic_DNA"/>
</dbReference>
<dbReference type="InterPro" id="IPR000488">
    <property type="entry name" value="Death_dom"/>
</dbReference>
<evidence type="ECO:0000259" key="2">
    <source>
        <dbReference type="PROSITE" id="PS50017"/>
    </source>
</evidence>
<organism evidence="3 4">
    <name type="scientific">Frankliniella fusca</name>
    <dbReference type="NCBI Taxonomy" id="407009"/>
    <lineage>
        <taxon>Eukaryota</taxon>
        <taxon>Metazoa</taxon>
        <taxon>Ecdysozoa</taxon>
        <taxon>Arthropoda</taxon>
        <taxon>Hexapoda</taxon>
        <taxon>Insecta</taxon>
        <taxon>Pterygota</taxon>
        <taxon>Neoptera</taxon>
        <taxon>Paraneoptera</taxon>
        <taxon>Thysanoptera</taxon>
        <taxon>Terebrantia</taxon>
        <taxon>Thripoidea</taxon>
        <taxon>Thripidae</taxon>
        <taxon>Frankliniella</taxon>
    </lineage>
</organism>
<dbReference type="SUPFAM" id="SSF47986">
    <property type="entry name" value="DEATH domain"/>
    <property type="match status" value="1"/>
</dbReference>
<feature type="compositionally biased region" description="Basic residues" evidence="1">
    <location>
        <begin position="215"/>
        <end position="226"/>
    </location>
</feature>
<evidence type="ECO:0000313" key="4">
    <source>
        <dbReference type="Proteomes" id="UP001219518"/>
    </source>
</evidence>
<proteinExistence type="predicted"/>
<accession>A0AAE1HPB6</accession>
<feature type="non-terminal residue" evidence="3">
    <location>
        <position position="240"/>
    </location>
</feature>